<name>A0A2G8KM27_STIJA</name>
<comment type="caution">
    <text evidence="3">The sequence shown here is derived from an EMBL/GenBank/DDBJ whole genome shotgun (WGS) entry which is preliminary data.</text>
</comment>
<evidence type="ECO:0000259" key="2">
    <source>
        <dbReference type="Pfam" id="PF13087"/>
    </source>
</evidence>
<feature type="domain" description="DNA2/NAM7 helicase helicase" evidence="1">
    <location>
        <begin position="286"/>
        <end position="356"/>
    </location>
</feature>
<dbReference type="InterPro" id="IPR027417">
    <property type="entry name" value="P-loop_NTPase"/>
</dbReference>
<evidence type="ECO:0000313" key="4">
    <source>
        <dbReference type="Proteomes" id="UP000230750"/>
    </source>
</evidence>
<dbReference type="PANTHER" id="PTHR10887">
    <property type="entry name" value="DNA2/NAM7 HELICASE FAMILY"/>
    <property type="match status" value="1"/>
</dbReference>
<organism evidence="3 4">
    <name type="scientific">Stichopus japonicus</name>
    <name type="common">Sea cucumber</name>
    <dbReference type="NCBI Taxonomy" id="307972"/>
    <lineage>
        <taxon>Eukaryota</taxon>
        <taxon>Metazoa</taxon>
        <taxon>Echinodermata</taxon>
        <taxon>Eleutherozoa</taxon>
        <taxon>Echinozoa</taxon>
        <taxon>Holothuroidea</taxon>
        <taxon>Aspidochirotacea</taxon>
        <taxon>Aspidochirotida</taxon>
        <taxon>Stichopodidae</taxon>
        <taxon>Apostichopus</taxon>
    </lineage>
</organism>
<accession>A0A2G8KM27</accession>
<dbReference type="InterPro" id="IPR047187">
    <property type="entry name" value="SF1_C_Upf1"/>
</dbReference>
<dbReference type="AlphaFoldDB" id="A0A2G8KM27"/>
<dbReference type="CDD" id="cd18808">
    <property type="entry name" value="SF1_C_Upf1"/>
    <property type="match status" value="1"/>
</dbReference>
<keyword evidence="4" id="KW-1185">Reference proteome</keyword>
<gene>
    <name evidence="3" type="ORF">BSL78_14076</name>
</gene>
<dbReference type="GO" id="GO:0035194">
    <property type="term" value="P:regulatory ncRNA-mediated post-transcriptional gene silencing"/>
    <property type="evidence" value="ECO:0007669"/>
    <property type="project" value="TreeGrafter"/>
</dbReference>
<dbReference type="Pfam" id="PF13086">
    <property type="entry name" value="AAA_11"/>
    <property type="match status" value="2"/>
</dbReference>
<evidence type="ECO:0000313" key="3">
    <source>
        <dbReference type="EMBL" id="PIK49061.1"/>
    </source>
</evidence>
<dbReference type="SUPFAM" id="SSF52540">
    <property type="entry name" value="P-loop containing nucleoside triphosphate hydrolases"/>
    <property type="match status" value="1"/>
</dbReference>
<dbReference type="Proteomes" id="UP000230750">
    <property type="component" value="Unassembled WGS sequence"/>
</dbReference>
<dbReference type="GO" id="GO:0004386">
    <property type="term" value="F:helicase activity"/>
    <property type="evidence" value="ECO:0007669"/>
    <property type="project" value="UniProtKB-KW"/>
</dbReference>
<evidence type="ECO:0000259" key="1">
    <source>
        <dbReference type="Pfam" id="PF13086"/>
    </source>
</evidence>
<sequence length="648" mass="73218">MGEIYKFCCSSELVLSSDLRQEQIYQSAQEGELFGTLKMNKGLTDNSDASQIVTKMAHFILIKFNLSSKVVYQSKIFYDRDNVLQQDDVIFVQIGQKCVQHEKLKAGLKVKVHVQFEVNRVNFCSMHYGVDHFNNIDLAFPPSGEPRFPKVRRDECIDMNPKQEAAARYIVGAGTLLPYHPGPTIISGPFGTGKTHAVAKIVMRLLLQSTSSKILIATHTNSAADWYITEHLHPLLTRLSAVQRGLVLRIYATMVDPKRVNKVIRENYALLDGEGCFRQPQLADVGRCRIVIATLSTAIHLVDLGELHGRFTHIFIDEAGQALEAEVMIPLGLASTATVVVLAGDHKQMKPKVYSKECQQRLFQRSMLERLIIWNRNSKCGFVQSLTFNYRMRPEILQFITKFYDGIPLEARGKNQPHPDLYPVSFYAVSGLEKQIGVSYVNALEAETIAILVKTLVESSWPTTEWGEFEASSVAVITPYNSQVKHIRNLLRQKKLGGITVERVQNMQGKQYRVVFISTVHTRNKLLEEVKEETTNRIPPRKVSRVPLGRGRAHHLIHEITESVIRGWRPRPTLHHGGLSSGVVGIPSRMPYAQQPVTGRPGHTTAIFLSEYGPIFPILGRRLRFVVVNVMNAVEYSNTYSKSEEFWN</sequence>
<keyword evidence="3" id="KW-0378">Hydrolase</keyword>
<dbReference type="EMBL" id="MRZV01000484">
    <property type="protein sequence ID" value="PIK49061.1"/>
    <property type="molecule type" value="Genomic_DNA"/>
</dbReference>
<dbReference type="PANTHER" id="PTHR10887:SF365">
    <property type="entry name" value="HELICASE WITH ZINC FINGER DOMAIN-RELATED"/>
    <property type="match status" value="1"/>
</dbReference>
<proteinExistence type="predicted"/>
<dbReference type="InterPro" id="IPR041679">
    <property type="entry name" value="DNA2/NAM7-like_C"/>
</dbReference>
<feature type="domain" description="DNA2/NAM7 helicase helicase" evidence="1">
    <location>
        <begin position="163"/>
        <end position="233"/>
    </location>
</feature>
<dbReference type="Gene3D" id="3.40.50.300">
    <property type="entry name" value="P-loop containing nucleotide triphosphate hydrolases"/>
    <property type="match status" value="2"/>
</dbReference>
<feature type="domain" description="DNA2/NAM7 helicase-like C-terminal" evidence="2">
    <location>
        <begin position="364"/>
        <end position="525"/>
    </location>
</feature>
<keyword evidence="3" id="KW-0067">ATP-binding</keyword>
<keyword evidence="3" id="KW-0347">Helicase</keyword>
<dbReference type="InterPro" id="IPR045055">
    <property type="entry name" value="DNA2/NAM7-like"/>
</dbReference>
<dbReference type="STRING" id="307972.A0A2G8KM27"/>
<dbReference type="InterPro" id="IPR041677">
    <property type="entry name" value="DNA2/NAM7_AAA_11"/>
</dbReference>
<dbReference type="OrthoDB" id="2285229at2759"/>
<protein>
    <submittedName>
        <fullName evidence="3">Putative helicase with zinc finger domain 2 isoform X4</fullName>
    </submittedName>
</protein>
<dbReference type="GO" id="GO:0043186">
    <property type="term" value="C:P granule"/>
    <property type="evidence" value="ECO:0007669"/>
    <property type="project" value="TreeGrafter"/>
</dbReference>
<reference evidence="3 4" key="1">
    <citation type="journal article" date="2017" name="PLoS Biol.">
        <title>The sea cucumber genome provides insights into morphological evolution and visceral regeneration.</title>
        <authorList>
            <person name="Zhang X."/>
            <person name="Sun L."/>
            <person name="Yuan J."/>
            <person name="Sun Y."/>
            <person name="Gao Y."/>
            <person name="Zhang L."/>
            <person name="Li S."/>
            <person name="Dai H."/>
            <person name="Hamel J.F."/>
            <person name="Liu C."/>
            <person name="Yu Y."/>
            <person name="Liu S."/>
            <person name="Lin W."/>
            <person name="Guo K."/>
            <person name="Jin S."/>
            <person name="Xu P."/>
            <person name="Storey K.B."/>
            <person name="Huan P."/>
            <person name="Zhang T."/>
            <person name="Zhou Y."/>
            <person name="Zhang J."/>
            <person name="Lin C."/>
            <person name="Li X."/>
            <person name="Xing L."/>
            <person name="Huo D."/>
            <person name="Sun M."/>
            <person name="Wang L."/>
            <person name="Mercier A."/>
            <person name="Li F."/>
            <person name="Yang H."/>
            <person name="Xiang J."/>
        </authorList>
    </citation>
    <scope>NUCLEOTIDE SEQUENCE [LARGE SCALE GENOMIC DNA]</scope>
    <source>
        <strain evidence="3">Shaxun</strain>
        <tissue evidence="3">Muscle</tissue>
    </source>
</reference>
<dbReference type="Pfam" id="PF13087">
    <property type="entry name" value="AAA_12"/>
    <property type="match status" value="1"/>
</dbReference>
<keyword evidence="3" id="KW-0547">Nucleotide-binding</keyword>
<dbReference type="GO" id="GO:0005829">
    <property type="term" value="C:cytosol"/>
    <property type="evidence" value="ECO:0007669"/>
    <property type="project" value="TreeGrafter"/>
</dbReference>